<proteinExistence type="predicted"/>
<organism evidence="1">
    <name type="scientific">marine sediment metagenome</name>
    <dbReference type="NCBI Taxonomy" id="412755"/>
    <lineage>
        <taxon>unclassified sequences</taxon>
        <taxon>metagenomes</taxon>
        <taxon>ecological metagenomes</taxon>
    </lineage>
</organism>
<name>A0A0F9A4Q5_9ZZZZ</name>
<comment type="caution">
    <text evidence="1">The sequence shown here is derived from an EMBL/GenBank/DDBJ whole genome shotgun (WGS) entry which is preliminary data.</text>
</comment>
<feature type="non-terminal residue" evidence="1">
    <location>
        <position position="1"/>
    </location>
</feature>
<sequence length="121" mass="13820">SQKPEDHFGLSEQNRKRVFYETAAAEDKARCEARVRAPDLILNELAKAQRRKMGGPIAQGPGSAIMKQWAKQNRKQTSLIYKLQEKYRARIARKYNLTLGQLLEITSEGVTMGWVSSRPRC</sequence>
<dbReference type="AlphaFoldDB" id="A0A0F9A4Q5"/>
<gene>
    <name evidence="1" type="ORF">LCGC14_2892530</name>
</gene>
<protein>
    <submittedName>
        <fullName evidence="1">Uncharacterized protein</fullName>
    </submittedName>
</protein>
<accession>A0A0F9A4Q5</accession>
<reference evidence="1" key="1">
    <citation type="journal article" date="2015" name="Nature">
        <title>Complex archaea that bridge the gap between prokaryotes and eukaryotes.</title>
        <authorList>
            <person name="Spang A."/>
            <person name="Saw J.H."/>
            <person name="Jorgensen S.L."/>
            <person name="Zaremba-Niedzwiedzka K."/>
            <person name="Martijn J."/>
            <person name="Lind A.E."/>
            <person name="van Eijk R."/>
            <person name="Schleper C."/>
            <person name="Guy L."/>
            <person name="Ettema T.J."/>
        </authorList>
    </citation>
    <scope>NUCLEOTIDE SEQUENCE</scope>
</reference>
<dbReference type="EMBL" id="LAZR01056733">
    <property type="protein sequence ID" value="KKK73569.1"/>
    <property type="molecule type" value="Genomic_DNA"/>
</dbReference>
<evidence type="ECO:0000313" key="1">
    <source>
        <dbReference type="EMBL" id="KKK73569.1"/>
    </source>
</evidence>